<evidence type="ECO:0008006" key="7">
    <source>
        <dbReference type="Google" id="ProtNLM"/>
    </source>
</evidence>
<dbReference type="AlphaFoldDB" id="A0A0R0GRS7"/>
<name>A0A0R0GRS7_SOYBN</name>
<evidence type="ECO:0000313" key="4">
    <source>
        <dbReference type="EMBL" id="KRH18088.1"/>
    </source>
</evidence>
<dbReference type="InterPro" id="IPR025836">
    <property type="entry name" value="Zn_knuckle_CX2CX4HX4C"/>
</dbReference>
<gene>
    <name evidence="4" type="ORF">GLYMA_13G036500</name>
</gene>
<evidence type="ECO:0000313" key="6">
    <source>
        <dbReference type="Proteomes" id="UP000008827"/>
    </source>
</evidence>
<dbReference type="EnsemblPlants" id="KRH18088">
    <property type="protein sequence ID" value="KRH18088"/>
    <property type="gene ID" value="GLYMA_13G036500"/>
</dbReference>
<evidence type="ECO:0000256" key="1">
    <source>
        <dbReference type="SAM" id="MobiDB-lite"/>
    </source>
</evidence>
<feature type="compositionally biased region" description="Basic and acidic residues" evidence="1">
    <location>
        <begin position="162"/>
        <end position="177"/>
    </location>
</feature>
<dbReference type="STRING" id="3847.A0A0R0GRS7"/>
<evidence type="ECO:0000313" key="5">
    <source>
        <dbReference type="EnsemblPlants" id="KRH18088"/>
    </source>
</evidence>
<feature type="non-terminal residue" evidence="4">
    <location>
        <position position="1"/>
    </location>
</feature>
<accession>A0A0R0GRS7</accession>
<dbReference type="PANTHER" id="PTHR31286:SF153">
    <property type="entry name" value="DUF4283 DOMAIN PROTEIN"/>
    <property type="match status" value="1"/>
</dbReference>
<dbReference type="Pfam" id="PF14392">
    <property type="entry name" value="zf-CCHC_4"/>
    <property type="match status" value="1"/>
</dbReference>
<dbReference type="EMBL" id="CM000846">
    <property type="protein sequence ID" value="KRH18088.1"/>
    <property type="molecule type" value="Genomic_DNA"/>
</dbReference>
<reference evidence="4 5" key="1">
    <citation type="journal article" date="2010" name="Nature">
        <title>Genome sequence of the palaeopolyploid soybean.</title>
        <authorList>
            <person name="Schmutz J."/>
            <person name="Cannon S.B."/>
            <person name="Schlueter J."/>
            <person name="Ma J."/>
            <person name="Mitros T."/>
            <person name="Nelson W."/>
            <person name="Hyten D.L."/>
            <person name="Song Q."/>
            <person name="Thelen J.J."/>
            <person name="Cheng J."/>
            <person name="Xu D."/>
            <person name="Hellsten U."/>
            <person name="May G.D."/>
            <person name="Yu Y."/>
            <person name="Sakurai T."/>
            <person name="Umezawa T."/>
            <person name="Bhattacharyya M.K."/>
            <person name="Sandhu D."/>
            <person name="Valliyodan B."/>
            <person name="Lindquist E."/>
            <person name="Peto M."/>
            <person name="Grant D."/>
            <person name="Shu S."/>
            <person name="Goodstein D."/>
            <person name="Barry K."/>
            <person name="Futrell-Griggs M."/>
            <person name="Abernathy B."/>
            <person name="Du J."/>
            <person name="Tian Z."/>
            <person name="Zhu L."/>
            <person name="Gill N."/>
            <person name="Joshi T."/>
            <person name="Libault M."/>
            <person name="Sethuraman A."/>
            <person name="Zhang X.-C."/>
            <person name="Shinozaki K."/>
            <person name="Nguyen H.T."/>
            <person name="Wing R.A."/>
            <person name="Cregan P."/>
            <person name="Specht J."/>
            <person name="Grimwood J."/>
            <person name="Rokhsar D."/>
            <person name="Stacey G."/>
            <person name="Shoemaker R.C."/>
            <person name="Jackson S.A."/>
        </authorList>
    </citation>
    <scope>NUCLEOTIDE SEQUENCE</scope>
    <source>
        <strain evidence="5">cv. Williams 82</strain>
        <tissue evidence="4">Callus</tissue>
    </source>
</reference>
<dbReference type="PANTHER" id="PTHR31286">
    <property type="entry name" value="GLYCINE-RICH CELL WALL STRUCTURAL PROTEIN 1.8-LIKE"/>
    <property type="match status" value="1"/>
</dbReference>
<proteinExistence type="predicted"/>
<protein>
    <recommendedName>
        <fullName evidence="7">DUF4283 domain-containing protein</fullName>
    </recommendedName>
</protein>
<organism evidence="4">
    <name type="scientific">Glycine max</name>
    <name type="common">Soybean</name>
    <name type="synonym">Glycine hispida</name>
    <dbReference type="NCBI Taxonomy" id="3847"/>
    <lineage>
        <taxon>Eukaryota</taxon>
        <taxon>Viridiplantae</taxon>
        <taxon>Streptophyta</taxon>
        <taxon>Embryophyta</taxon>
        <taxon>Tracheophyta</taxon>
        <taxon>Spermatophyta</taxon>
        <taxon>Magnoliopsida</taxon>
        <taxon>eudicotyledons</taxon>
        <taxon>Gunneridae</taxon>
        <taxon>Pentapetalae</taxon>
        <taxon>rosids</taxon>
        <taxon>fabids</taxon>
        <taxon>Fabales</taxon>
        <taxon>Fabaceae</taxon>
        <taxon>Papilionoideae</taxon>
        <taxon>50 kb inversion clade</taxon>
        <taxon>NPAAA clade</taxon>
        <taxon>indigoferoid/millettioid clade</taxon>
        <taxon>Phaseoleae</taxon>
        <taxon>Glycine</taxon>
        <taxon>Glycine subgen. Soja</taxon>
    </lineage>
</organism>
<dbReference type="PaxDb" id="3847-GLYMA13G09301.1"/>
<keyword evidence="6" id="KW-1185">Reference proteome</keyword>
<evidence type="ECO:0000259" key="2">
    <source>
        <dbReference type="Pfam" id="PF14111"/>
    </source>
</evidence>
<feature type="domain" description="DUF4283" evidence="2">
    <location>
        <begin position="3"/>
        <end position="52"/>
    </location>
</feature>
<sequence>PLKGVTISYIGNGTFLFRFYHQVDIQRVLKGGSWRFDRYMLILGVITEDENPLEIPLFNVPFWVQIHNLPLGFMSKRVGQNIGNYLGKFLEYDEKNFINFCIHLCKPGGDPKEVFFKFERPGTFCYLCGLISHIGEHCEKLLLIGEVNGIRKNPTAAGGSKYLRDGGNRGSDEPKTQTARDLEIQGINCRGTTTINANDLEIQKRVELMAEIFKNPKLIFSNSVQQ</sequence>
<dbReference type="InParanoid" id="A0A0R0GRS7"/>
<dbReference type="InterPro" id="IPR040256">
    <property type="entry name" value="At4g02000-like"/>
</dbReference>
<feature type="domain" description="Zinc knuckle CX2CX4HX4C" evidence="3">
    <location>
        <begin position="102"/>
        <end position="140"/>
    </location>
</feature>
<dbReference type="Gramene" id="KRH18088">
    <property type="protein sequence ID" value="KRH18088"/>
    <property type="gene ID" value="GLYMA_13G036500"/>
</dbReference>
<evidence type="ECO:0000259" key="3">
    <source>
        <dbReference type="Pfam" id="PF14392"/>
    </source>
</evidence>
<dbReference type="Pfam" id="PF14111">
    <property type="entry name" value="DUF4283"/>
    <property type="match status" value="1"/>
</dbReference>
<reference evidence="4" key="3">
    <citation type="submission" date="2018-07" db="EMBL/GenBank/DDBJ databases">
        <title>WGS assembly of Glycine max.</title>
        <authorList>
            <person name="Schmutz J."/>
            <person name="Cannon S."/>
            <person name="Schlueter J."/>
            <person name="Ma J."/>
            <person name="Mitros T."/>
            <person name="Nelson W."/>
            <person name="Hyten D."/>
            <person name="Song Q."/>
            <person name="Thelen J."/>
            <person name="Cheng J."/>
            <person name="Xu D."/>
            <person name="Hellsten U."/>
            <person name="May G."/>
            <person name="Yu Y."/>
            <person name="Sakurai T."/>
            <person name="Umezawa T."/>
            <person name="Bhattacharyya M."/>
            <person name="Sandhu D."/>
            <person name="Valliyodan B."/>
            <person name="Lindquist E."/>
            <person name="Peto M."/>
            <person name="Grant D."/>
            <person name="Shu S."/>
            <person name="Goodstein D."/>
            <person name="Barry K."/>
            <person name="Futrell-Griggs M."/>
            <person name="Abernathy B."/>
            <person name="Du J."/>
            <person name="Tian Z."/>
            <person name="Zhu L."/>
            <person name="Gill N."/>
            <person name="Joshi T."/>
            <person name="Libault M."/>
            <person name="Sethuraman A."/>
            <person name="Zhang X."/>
            <person name="Shinozaki K."/>
            <person name="Nguyen H."/>
            <person name="Wing R."/>
            <person name="Cregan P."/>
            <person name="Specht J."/>
            <person name="Grimwood J."/>
            <person name="Rokhsar D."/>
            <person name="Stacey G."/>
            <person name="Shoemaker R."/>
            <person name="Jackson S."/>
        </authorList>
    </citation>
    <scope>NUCLEOTIDE SEQUENCE</scope>
    <source>
        <tissue evidence="4">Callus</tissue>
    </source>
</reference>
<dbReference type="Proteomes" id="UP000008827">
    <property type="component" value="Chromosome 13"/>
</dbReference>
<dbReference type="InterPro" id="IPR025558">
    <property type="entry name" value="DUF4283"/>
</dbReference>
<reference evidence="5" key="2">
    <citation type="submission" date="2018-02" db="UniProtKB">
        <authorList>
            <consortium name="EnsemblPlants"/>
        </authorList>
    </citation>
    <scope>IDENTIFICATION</scope>
    <source>
        <strain evidence="5">Williams 82</strain>
    </source>
</reference>
<dbReference type="OMA" id="WERMIEQ"/>
<feature type="region of interest" description="Disordered" evidence="1">
    <location>
        <begin position="158"/>
        <end position="177"/>
    </location>
</feature>